<feature type="domain" description="D-isomer specific 2-hydroxyacid dehydrogenase catalytic" evidence="5">
    <location>
        <begin position="4"/>
        <end position="305"/>
    </location>
</feature>
<comment type="caution">
    <text evidence="7">The sequence shown here is derived from an EMBL/GenBank/DDBJ whole genome shotgun (WGS) entry which is preliminary data.</text>
</comment>
<sequence>MCKILVTDGMNRNAINNLRKFNIDVEHKFYDGLELGEKLKDKDILVIRSKNVITKEIIDKACEGNTLKLIIRSGVGLDNIDVEYANKKGIKVMNTPNASTRSVAELTIGQIITLSRFINISNITMRDGQWNKKQYVGTEIHGKTLGIIGLGRIGKTVAKMAHAVGMNVIYYDILGEMKCCNDYTFCTFEEVLKNADFLTIHIPLERNQGYLIGEKEFNMMKDRVYFINHARGGLVCEEALIKALDSGKVEAAALDVYEEEPKVNLELVNHPMVSPTPHLGASTVEAQERINKEIIKIIYNFLVEEEIIDDDMKIAL</sequence>
<dbReference type="InterPro" id="IPR036291">
    <property type="entry name" value="NAD(P)-bd_dom_sf"/>
</dbReference>
<name>A0A0B3VMU2_9FIRM</name>
<dbReference type="Pfam" id="PF02826">
    <property type="entry name" value="2-Hacid_dh_C"/>
    <property type="match status" value="1"/>
</dbReference>
<evidence type="ECO:0000259" key="6">
    <source>
        <dbReference type="Pfam" id="PF02826"/>
    </source>
</evidence>
<dbReference type="PANTHER" id="PTHR43761:SF1">
    <property type="entry name" value="D-ISOMER SPECIFIC 2-HYDROXYACID DEHYDROGENASE CATALYTIC DOMAIN-CONTAINING PROTEIN-RELATED"/>
    <property type="match status" value="1"/>
</dbReference>
<dbReference type="PANTHER" id="PTHR43761">
    <property type="entry name" value="D-ISOMER SPECIFIC 2-HYDROXYACID DEHYDROGENASE FAMILY PROTEIN (AFU_ORTHOLOGUE AFUA_1G13630)"/>
    <property type="match status" value="1"/>
</dbReference>
<dbReference type="GO" id="GO:0006564">
    <property type="term" value="P:L-serine biosynthetic process"/>
    <property type="evidence" value="ECO:0007669"/>
    <property type="project" value="UniProtKB-ARBA"/>
</dbReference>
<keyword evidence="2 4" id="KW-0560">Oxidoreductase</keyword>
<evidence type="ECO:0000313" key="7">
    <source>
        <dbReference type="EMBL" id="KHS58096.1"/>
    </source>
</evidence>
<keyword evidence="8" id="KW-1185">Reference proteome</keyword>
<dbReference type="InterPro" id="IPR006140">
    <property type="entry name" value="D-isomer_DH_NAD-bd"/>
</dbReference>
<feature type="domain" description="D-isomer specific 2-hydroxyacid dehydrogenase NAD-binding" evidence="6">
    <location>
        <begin position="109"/>
        <end position="280"/>
    </location>
</feature>
<dbReference type="InterPro" id="IPR006139">
    <property type="entry name" value="D-isomer_2_OHA_DH_cat_dom"/>
</dbReference>
<dbReference type="Gene3D" id="3.40.50.720">
    <property type="entry name" value="NAD(P)-binding Rossmann-like Domain"/>
    <property type="match status" value="2"/>
</dbReference>
<protein>
    <submittedName>
        <fullName evidence="7">3-phosphoglycerate dehydrogenase</fullName>
    </submittedName>
</protein>
<dbReference type="Proteomes" id="UP000031189">
    <property type="component" value="Unassembled WGS sequence"/>
</dbReference>
<dbReference type="InterPro" id="IPR050418">
    <property type="entry name" value="D-iso_2-hydroxyacid_DH_PdxB"/>
</dbReference>
<dbReference type="STRING" id="1577792.QX51_04850"/>
<dbReference type="FunFam" id="3.40.50.720:FF:000041">
    <property type="entry name" value="D-3-phosphoglycerate dehydrogenase"/>
    <property type="match status" value="1"/>
</dbReference>
<dbReference type="CDD" id="cd05303">
    <property type="entry name" value="PGDH_2"/>
    <property type="match status" value="1"/>
</dbReference>
<dbReference type="EMBL" id="JWHR01000050">
    <property type="protein sequence ID" value="KHS58096.1"/>
    <property type="molecule type" value="Genomic_DNA"/>
</dbReference>
<reference evidence="7 8" key="1">
    <citation type="submission" date="2014-12" db="EMBL/GenBank/DDBJ databases">
        <title>Draft genome sequence of Terrisporobacter sp. 08-306576, isolated from the blood culture of a bacteremia patient.</title>
        <authorList>
            <person name="Lund L.C."/>
            <person name="Sydenham T.V."/>
            <person name="Hogh S.V."/>
            <person name="Skov M.N."/>
            <person name="Kemp M."/>
            <person name="Justesen U.S."/>
        </authorList>
    </citation>
    <scope>NUCLEOTIDE SEQUENCE [LARGE SCALE GENOMIC DNA]</scope>
    <source>
        <strain evidence="7 8">08-306576</strain>
    </source>
</reference>
<keyword evidence="3" id="KW-0520">NAD</keyword>
<evidence type="ECO:0000256" key="1">
    <source>
        <dbReference type="ARBA" id="ARBA00005854"/>
    </source>
</evidence>
<organism evidence="7 8">
    <name type="scientific">Terrisporobacter othiniensis</name>
    <dbReference type="NCBI Taxonomy" id="1577792"/>
    <lineage>
        <taxon>Bacteria</taxon>
        <taxon>Bacillati</taxon>
        <taxon>Bacillota</taxon>
        <taxon>Clostridia</taxon>
        <taxon>Peptostreptococcales</taxon>
        <taxon>Peptostreptococcaceae</taxon>
        <taxon>Terrisporobacter</taxon>
    </lineage>
</organism>
<evidence type="ECO:0000256" key="3">
    <source>
        <dbReference type="ARBA" id="ARBA00023027"/>
    </source>
</evidence>
<evidence type="ECO:0000256" key="4">
    <source>
        <dbReference type="RuleBase" id="RU003719"/>
    </source>
</evidence>
<comment type="similarity">
    <text evidence="1 4">Belongs to the D-isomer specific 2-hydroxyacid dehydrogenase family.</text>
</comment>
<accession>A0A0B3VMU2</accession>
<dbReference type="GO" id="GO:0047545">
    <property type="term" value="F:(S)-2-hydroxyglutarate dehydrogenase activity"/>
    <property type="evidence" value="ECO:0007669"/>
    <property type="project" value="UniProtKB-ARBA"/>
</dbReference>
<dbReference type="SUPFAM" id="SSF52283">
    <property type="entry name" value="Formate/glycerate dehydrogenase catalytic domain-like"/>
    <property type="match status" value="1"/>
</dbReference>
<dbReference type="GO" id="GO:0004617">
    <property type="term" value="F:phosphoglycerate dehydrogenase activity"/>
    <property type="evidence" value="ECO:0007669"/>
    <property type="project" value="UniProtKB-ARBA"/>
</dbReference>
<dbReference type="PROSITE" id="PS00065">
    <property type="entry name" value="D_2_HYDROXYACID_DH_1"/>
    <property type="match status" value="1"/>
</dbReference>
<evidence type="ECO:0000256" key="2">
    <source>
        <dbReference type="ARBA" id="ARBA00023002"/>
    </source>
</evidence>
<dbReference type="AlphaFoldDB" id="A0A0B3VMU2"/>
<dbReference type="SUPFAM" id="SSF51735">
    <property type="entry name" value="NAD(P)-binding Rossmann-fold domains"/>
    <property type="match status" value="1"/>
</dbReference>
<dbReference type="OrthoDB" id="9805416at2"/>
<dbReference type="Pfam" id="PF00389">
    <property type="entry name" value="2-Hacid_dh"/>
    <property type="match status" value="1"/>
</dbReference>
<dbReference type="InterPro" id="IPR029752">
    <property type="entry name" value="D-isomer_DH_CS1"/>
</dbReference>
<evidence type="ECO:0000313" key="8">
    <source>
        <dbReference type="Proteomes" id="UP000031189"/>
    </source>
</evidence>
<dbReference type="RefSeq" id="WP_039678769.1">
    <property type="nucleotide sequence ID" value="NZ_JWHR01000050.1"/>
</dbReference>
<dbReference type="GO" id="GO:0051287">
    <property type="term" value="F:NAD binding"/>
    <property type="evidence" value="ECO:0007669"/>
    <property type="project" value="InterPro"/>
</dbReference>
<proteinExistence type="inferred from homology"/>
<gene>
    <name evidence="7" type="ORF">QX51_04850</name>
</gene>
<evidence type="ECO:0000259" key="5">
    <source>
        <dbReference type="Pfam" id="PF00389"/>
    </source>
</evidence>